<evidence type="ECO:0000256" key="4">
    <source>
        <dbReference type="ARBA" id="ARBA00022741"/>
    </source>
</evidence>
<organism evidence="11 12">
    <name type="scientific">Clostridium kluyveri (strain NBRC 12016)</name>
    <dbReference type="NCBI Taxonomy" id="583346"/>
    <lineage>
        <taxon>Bacteria</taxon>
        <taxon>Bacillati</taxon>
        <taxon>Bacillota</taxon>
        <taxon>Clostridia</taxon>
        <taxon>Eubacteriales</taxon>
        <taxon>Clostridiaceae</taxon>
        <taxon>Clostridium</taxon>
    </lineage>
</organism>
<dbReference type="GO" id="GO:0005886">
    <property type="term" value="C:plasma membrane"/>
    <property type="evidence" value="ECO:0007669"/>
    <property type="project" value="UniProtKB-SubCell"/>
</dbReference>
<feature type="transmembrane region" description="Helical" evidence="8">
    <location>
        <begin position="292"/>
        <end position="313"/>
    </location>
</feature>
<evidence type="ECO:0000256" key="2">
    <source>
        <dbReference type="ARBA" id="ARBA00022448"/>
    </source>
</evidence>
<evidence type="ECO:0000256" key="1">
    <source>
        <dbReference type="ARBA" id="ARBA00004651"/>
    </source>
</evidence>
<dbReference type="InterPro" id="IPR027417">
    <property type="entry name" value="P-loop_NTPase"/>
</dbReference>
<reference evidence="12" key="1">
    <citation type="submission" date="2005-09" db="EMBL/GenBank/DDBJ databases">
        <title>Complete genome sequence of Clostridium kluyveri and comparative genomics of Clostridia species.</title>
        <authorList>
            <person name="Inui M."/>
            <person name="Nonaka H."/>
            <person name="Shinoda Y."/>
            <person name="Ikenaga Y."/>
            <person name="Abe M."/>
            <person name="Naito K."/>
            <person name="Vertes A.A."/>
            <person name="Yukawa H."/>
        </authorList>
    </citation>
    <scope>NUCLEOTIDE SEQUENCE [LARGE SCALE GENOMIC DNA]</scope>
    <source>
        <strain evidence="12">NBRC 12016</strain>
    </source>
</reference>
<evidence type="ECO:0000313" key="12">
    <source>
        <dbReference type="Proteomes" id="UP000007969"/>
    </source>
</evidence>
<dbReference type="SUPFAM" id="SSF90123">
    <property type="entry name" value="ABC transporter transmembrane region"/>
    <property type="match status" value="1"/>
</dbReference>
<feature type="domain" description="ABC transmembrane type-1" evidence="10">
    <location>
        <begin position="58"/>
        <end position="351"/>
    </location>
</feature>
<evidence type="ECO:0000256" key="8">
    <source>
        <dbReference type="SAM" id="Phobius"/>
    </source>
</evidence>
<dbReference type="GO" id="GO:0005524">
    <property type="term" value="F:ATP binding"/>
    <property type="evidence" value="ECO:0007669"/>
    <property type="project" value="UniProtKB-KW"/>
</dbReference>
<feature type="transmembrane region" description="Helical" evidence="8">
    <location>
        <begin position="325"/>
        <end position="344"/>
    </location>
</feature>
<feature type="transmembrane region" description="Helical" evidence="8">
    <location>
        <begin position="205"/>
        <end position="223"/>
    </location>
</feature>
<dbReference type="InterPro" id="IPR011527">
    <property type="entry name" value="ABC1_TM_dom"/>
</dbReference>
<proteinExistence type="predicted"/>
<feature type="transmembrane region" description="Helical" evidence="8">
    <location>
        <begin position="179"/>
        <end position="199"/>
    </location>
</feature>
<dbReference type="InterPro" id="IPR003593">
    <property type="entry name" value="AAA+_ATPase"/>
</dbReference>
<dbReference type="GO" id="GO:0016887">
    <property type="term" value="F:ATP hydrolysis activity"/>
    <property type="evidence" value="ECO:0007669"/>
    <property type="project" value="InterPro"/>
</dbReference>
<dbReference type="PANTHER" id="PTHR43394">
    <property type="entry name" value="ATP-DEPENDENT PERMEASE MDL1, MITOCHONDRIAL"/>
    <property type="match status" value="1"/>
</dbReference>
<keyword evidence="4" id="KW-0547">Nucleotide-binding</keyword>
<dbReference type="Gene3D" id="1.20.1560.10">
    <property type="entry name" value="ABC transporter type 1, transmembrane domain"/>
    <property type="match status" value="1"/>
</dbReference>
<keyword evidence="2" id="KW-0813">Transport</keyword>
<dbReference type="InterPro" id="IPR036640">
    <property type="entry name" value="ABC1_TM_sf"/>
</dbReference>
<dbReference type="GO" id="GO:0015421">
    <property type="term" value="F:ABC-type oligopeptide transporter activity"/>
    <property type="evidence" value="ECO:0007669"/>
    <property type="project" value="TreeGrafter"/>
</dbReference>
<feature type="transmembrane region" description="Helical" evidence="8">
    <location>
        <begin position="56"/>
        <end position="82"/>
    </location>
</feature>
<evidence type="ECO:0000259" key="9">
    <source>
        <dbReference type="PROSITE" id="PS50893"/>
    </source>
</evidence>
<sequence>MILLKVFKCCMLSEFRNETIFFRKERLPMKQKTAIAKKPKTGMTRLMELAATKKPLMITSVILSALASIASFIPYIAIYYIVLEIMGIYPEFSALDVERTIGFGWIAFGGIILNILLYFLALMCSHLAAFGTLYELKVNFASHLAKVPLGFHVLVGSGKLRKIMDENIEKIEGFIAHQLPDMVASFVAPLVMFIILLVVDWRFGLAAIVGIVIAFVIQMIAYGNDGAKTMMKKYQTSLEDMNNASVEYIRGITVVKAFKQTVYSFRRMHKAIKEYTNMVIPYTLSWENYMSAFITIVNNIYLFLIPVGILIGLNTTDYISFASKFIFYLIFVPSIATIMTKIMYVSTSGIQIIGGVERMDEILHTASLSQPKNPKTTKKHEIIFENVSFSYADQEAAALSRVSFSAEENQITAIVGPSGGGKSTIAHLIPRFFDVTEGSIRIGGVDIRHMNTNYLMEKVSFVFQDVFLFKQSIMENIRMGNQNATNEQIIAAAKAAQCHEFIEKLHNKYDTVIGTKGIHLSGGEQHRIAIARAIVKNAPIIILDEATAFSDPENEHLIQRAFKKLMHGKTVVMIAHRLSTIRSANKIVVIDKGHLIEQGIHDELLAKEGKYFAMWNMYVKMLDWKMNRKGGETNA</sequence>
<evidence type="ECO:0000313" key="11">
    <source>
        <dbReference type="EMBL" id="BAH05108.1"/>
    </source>
</evidence>
<dbReference type="AlphaFoldDB" id="B9DXY3"/>
<evidence type="ECO:0000256" key="6">
    <source>
        <dbReference type="ARBA" id="ARBA00022989"/>
    </source>
</evidence>
<dbReference type="Pfam" id="PF00664">
    <property type="entry name" value="ABC_membrane"/>
    <property type="match status" value="1"/>
</dbReference>
<dbReference type="HOGENOM" id="CLU_000604_84_9_9"/>
<dbReference type="SUPFAM" id="SSF52540">
    <property type="entry name" value="P-loop containing nucleoside triphosphate hydrolases"/>
    <property type="match status" value="1"/>
</dbReference>
<keyword evidence="5" id="KW-0067">ATP-binding</keyword>
<dbReference type="InterPro" id="IPR039421">
    <property type="entry name" value="Type_1_exporter"/>
</dbReference>
<comment type="subcellular location">
    <subcellularLocation>
        <location evidence="1">Cell membrane</location>
        <topology evidence="1">Multi-pass membrane protein</topology>
    </subcellularLocation>
</comment>
<gene>
    <name evidence="11" type="ordered locus">CKR_0057</name>
</gene>
<dbReference type="FunFam" id="3.40.50.300:FF:000287">
    <property type="entry name" value="Multidrug ABC transporter ATP-binding protein"/>
    <property type="match status" value="1"/>
</dbReference>
<dbReference type="Proteomes" id="UP000007969">
    <property type="component" value="Chromosome"/>
</dbReference>
<protein>
    <recommendedName>
        <fullName evidence="13">ABC transporter</fullName>
    </recommendedName>
</protein>
<dbReference type="SMART" id="SM00382">
    <property type="entry name" value="AAA"/>
    <property type="match status" value="1"/>
</dbReference>
<evidence type="ECO:0000256" key="5">
    <source>
        <dbReference type="ARBA" id="ARBA00022840"/>
    </source>
</evidence>
<dbReference type="PROSITE" id="PS50929">
    <property type="entry name" value="ABC_TM1F"/>
    <property type="match status" value="1"/>
</dbReference>
<evidence type="ECO:0000256" key="7">
    <source>
        <dbReference type="ARBA" id="ARBA00023136"/>
    </source>
</evidence>
<evidence type="ECO:0000256" key="3">
    <source>
        <dbReference type="ARBA" id="ARBA00022692"/>
    </source>
</evidence>
<evidence type="ECO:0000259" key="10">
    <source>
        <dbReference type="PROSITE" id="PS50929"/>
    </source>
</evidence>
<dbReference type="EMBL" id="AP009049">
    <property type="protein sequence ID" value="BAH05108.1"/>
    <property type="molecule type" value="Genomic_DNA"/>
</dbReference>
<name>B9DXY3_CLOK1</name>
<feature type="transmembrane region" description="Helical" evidence="8">
    <location>
        <begin position="103"/>
        <end position="128"/>
    </location>
</feature>
<accession>B9DXY3</accession>
<keyword evidence="6 8" id="KW-1133">Transmembrane helix</keyword>
<dbReference type="PANTHER" id="PTHR43394:SF1">
    <property type="entry name" value="ATP-BINDING CASSETTE SUB-FAMILY B MEMBER 10, MITOCHONDRIAL"/>
    <property type="match status" value="1"/>
</dbReference>
<evidence type="ECO:0008006" key="13">
    <source>
        <dbReference type="Google" id="ProtNLM"/>
    </source>
</evidence>
<feature type="transmembrane region" description="Helical" evidence="8">
    <location>
        <begin position="140"/>
        <end position="158"/>
    </location>
</feature>
<dbReference type="InterPro" id="IPR003439">
    <property type="entry name" value="ABC_transporter-like_ATP-bd"/>
</dbReference>
<dbReference type="KEGG" id="ckr:CKR_0057"/>
<dbReference type="Pfam" id="PF00005">
    <property type="entry name" value="ABC_tran"/>
    <property type="match status" value="1"/>
</dbReference>
<keyword evidence="3 8" id="KW-0812">Transmembrane</keyword>
<feature type="domain" description="ABC transporter" evidence="9">
    <location>
        <begin position="382"/>
        <end position="617"/>
    </location>
</feature>
<dbReference type="PROSITE" id="PS50893">
    <property type="entry name" value="ABC_TRANSPORTER_2"/>
    <property type="match status" value="1"/>
</dbReference>
<dbReference type="Gene3D" id="3.40.50.300">
    <property type="entry name" value="P-loop containing nucleotide triphosphate hydrolases"/>
    <property type="match status" value="1"/>
</dbReference>
<keyword evidence="7 8" id="KW-0472">Membrane</keyword>